<evidence type="ECO:0000313" key="2">
    <source>
        <dbReference type="Proteomes" id="UP000712600"/>
    </source>
</evidence>
<protein>
    <submittedName>
        <fullName evidence="1">Uncharacterized protein</fullName>
    </submittedName>
</protein>
<accession>A0A8S9S7M5</accession>
<name>A0A8S9S7M5_BRACR</name>
<organism evidence="1 2">
    <name type="scientific">Brassica cretica</name>
    <name type="common">Mustard</name>
    <dbReference type="NCBI Taxonomy" id="69181"/>
    <lineage>
        <taxon>Eukaryota</taxon>
        <taxon>Viridiplantae</taxon>
        <taxon>Streptophyta</taxon>
        <taxon>Embryophyta</taxon>
        <taxon>Tracheophyta</taxon>
        <taxon>Spermatophyta</taxon>
        <taxon>Magnoliopsida</taxon>
        <taxon>eudicotyledons</taxon>
        <taxon>Gunneridae</taxon>
        <taxon>Pentapetalae</taxon>
        <taxon>rosids</taxon>
        <taxon>malvids</taxon>
        <taxon>Brassicales</taxon>
        <taxon>Brassicaceae</taxon>
        <taxon>Brassiceae</taxon>
        <taxon>Brassica</taxon>
    </lineage>
</organism>
<sequence length="117" mass="13116">MIWLRYMRAGIEEQTRMHGFGSYPLIDVRDNIDSIVTDFDPNRDCTPPSSARLLPVPVWISHSAARKLATIEFLCCILLLQEVTGLEGDGVGVMIQMPGFAAFHVWRSRILIAPCIS</sequence>
<gene>
    <name evidence="1" type="ORF">F2Q69_00028851</name>
</gene>
<dbReference type="AlphaFoldDB" id="A0A8S9S7M5"/>
<evidence type="ECO:0000313" key="1">
    <source>
        <dbReference type="EMBL" id="KAF3588696.1"/>
    </source>
</evidence>
<dbReference type="EMBL" id="QGKX02000088">
    <property type="protein sequence ID" value="KAF3588696.1"/>
    <property type="molecule type" value="Genomic_DNA"/>
</dbReference>
<comment type="caution">
    <text evidence="1">The sequence shown here is derived from an EMBL/GenBank/DDBJ whole genome shotgun (WGS) entry which is preliminary data.</text>
</comment>
<reference evidence="1" key="1">
    <citation type="submission" date="2019-12" db="EMBL/GenBank/DDBJ databases">
        <title>Genome sequencing and annotation of Brassica cretica.</title>
        <authorList>
            <person name="Studholme D.J."/>
            <person name="Sarris P."/>
        </authorList>
    </citation>
    <scope>NUCLEOTIDE SEQUENCE</scope>
    <source>
        <strain evidence="1">PFS-109/04</strain>
        <tissue evidence="1">Leaf</tissue>
    </source>
</reference>
<proteinExistence type="predicted"/>
<dbReference type="Proteomes" id="UP000712600">
    <property type="component" value="Unassembled WGS sequence"/>
</dbReference>